<dbReference type="RefSeq" id="WP_184976353.1">
    <property type="nucleotide sequence ID" value="NZ_JACHIN010000032.1"/>
</dbReference>
<gene>
    <name evidence="2" type="ORF">HNR40_010675</name>
</gene>
<sequence length="140" mass="14728">MRKLFKLATVAIGVGVLALTGTSAAAEVPAREKAAALACGGNVFLDGIRALTISENGHDEVYITSNGGKIWPSGRYVSMAAGQRVEVDKCVPFNAVIRLIEVDDTDPNDQLGQVTLQGDVTKDYRLCCGGGAEYRLGAVK</sequence>
<keyword evidence="1" id="KW-0732">Signal</keyword>
<protein>
    <recommendedName>
        <fullName evidence="4">Secreted protein</fullName>
    </recommendedName>
</protein>
<evidence type="ECO:0000256" key="1">
    <source>
        <dbReference type="SAM" id="SignalP"/>
    </source>
</evidence>
<comment type="caution">
    <text evidence="2">The sequence shown here is derived from an EMBL/GenBank/DDBJ whole genome shotgun (WGS) entry which is preliminary data.</text>
</comment>
<evidence type="ECO:0000313" key="2">
    <source>
        <dbReference type="EMBL" id="MBB5085161.1"/>
    </source>
</evidence>
<evidence type="ECO:0000313" key="3">
    <source>
        <dbReference type="Proteomes" id="UP000568380"/>
    </source>
</evidence>
<organism evidence="2 3">
    <name type="scientific">Nonomuraea endophytica</name>
    <dbReference type="NCBI Taxonomy" id="714136"/>
    <lineage>
        <taxon>Bacteria</taxon>
        <taxon>Bacillati</taxon>
        <taxon>Actinomycetota</taxon>
        <taxon>Actinomycetes</taxon>
        <taxon>Streptosporangiales</taxon>
        <taxon>Streptosporangiaceae</taxon>
        <taxon>Nonomuraea</taxon>
    </lineage>
</organism>
<dbReference type="Proteomes" id="UP000568380">
    <property type="component" value="Unassembled WGS sequence"/>
</dbReference>
<keyword evidence="3" id="KW-1185">Reference proteome</keyword>
<accession>A0A7W8AHE6</accession>
<feature type="chain" id="PRO_5031066801" description="Secreted protein" evidence="1">
    <location>
        <begin position="26"/>
        <end position="140"/>
    </location>
</feature>
<proteinExistence type="predicted"/>
<dbReference type="AlphaFoldDB" id="A0A7W8AHE6"/>
<reference evidence="2 3" key="1">
    <citation type="submission" date="2020-08" db="EMBL/GenBank/DDBJ databases">
        <title>Genomic Encyclopedia of Type Strains, Phase IV (KMG-IV): sequencing the most valuable type-strain genomes for metagenomic binning, comparative biology and taxonomic classification.</title>
        <authorList>
            <person name="Goeker M."/>
        </authorList>
    </citation>
    <scope>NUCLEOTIDE SEQUENCE [LARGE SCALE GENOMIC DNA]</scope>
    <source>
        <strain evidence="2 3">DSM 45385</strain>
    </source>
</reference>
<name>A0A7W8AHE6_9ACTN</name>
<feature type="signal peptide" evidence="1">
    <location>
        <begin position="1"/>
        <end position="25"/>
    </location>
</feature>
<dbReference type="EMBL" id="JACHIN010000032">
    <property type="protein sequence ID" value="MBB5085161.1"/>
    <property type="molecule type" value="Genomic_DNA"/>
</dbReference>
<evidence type="ECO:0008006" key="4">
    <source>
        <dbReference type="Google" id="ProtNLM"/>
    </source>
</evidence>